<sequence>MEEQLISKKELLEKTSISYGQLYRWKRKNLIPEEWFIRKSTFTGQETFFPREDILKRISMIQKMKENLSLDEMREMLSPKMKDVSMTADDLIHIGLISRTALDVFSEGGEKSFFSSRDLLSLYVLEGLLQSGNVSLAEAKMAAGVLKQHDTEEIKKQTELIVLRKLGVTTCFIAAAADSILFESSVKVVERVDLAKASEELKTTYMQEGHQWM</sequence>
<dbReference type="Proteomes" id="UP001066278">
    <property type="component" value="Unassembled WGS sequence"/>
</dbReference>
<evidence type="ECO:0000313" key="2">
    <source>
        <dbReference type="Proteomes" id="UP001066278"/>
    </source>
</evidence>
<dbReference type="InterPro" id="IPR025063">
    <property type="entry name" value="DUF4004"/>
</dbReference>
<name>A0A9Q4HRT4_9BACI</name>
<dbReference type="AlphaFoldDB" id="A0A9Q4HRT4"/>
<organism evidence="1 2">
    <name type="scientific">Bacillus inaquosorum</name>
    <dbReference type="NCBI Taxonomy" id="483913"/>
    <lineage>
        <taxon>Bacteria</taxon>
        <taxon>Bacillati</taxon>
        <taxon>Bacillota</taxon>
        <taxon>Bacilli</taxon>
        <taxon>Bacillales</taxon>
        <taxon>Bacillaceae</taxon>
        <taxon>Bacillus</taxon>
    </lineage>
</organism>
<gene>
    <name evidence="1" type="ORF">MOE99_12290</name>
</gene>
<dbReference type="Pfam" id="PF13171">
    <property type="entry name" value="DUF4004"/>
    <property type="match status" value="1"/>
</dbReference>
<protein>
    <submittedName>
        <fullName evidence="1">YhbD family protein</fullName>
    </submittedName>
</protein>
<reference evidence="1" key="1">
    <citation type="submission" date="2022-02" db="EMBL/GenBank/DDBJ databases">
        <title>Crop Bioprotection Bacillus Genome Sequencing.</title>
        <authorList>
            <person name="Dunlap C."/>
        </authorList>
    </citation>
    <scope>NUCLEOTIDE SEQUENCE</scope>
    <source>
        <strain evidence="1">T20C13</strain>
    </source>
</reference>
<dbReference type="RefSeq" id="WP_268285586.1">
    <property type="nucleotide sequence ID" value="NZ_JALAJJ010000046.1"/>
</dbReference>
<dbReference type="EMBL" id="JALAXJ010000013">
    <property type="protein sequence ID" value="MCY9230110.1"/>
    <property type="molecule type" value="Genomic_DNA"/>
</dbReference>
<comment type="caution">
    <text evidence="1">The sequence shown here is derived from an EMBL/GenBank/DDBJ whole genome shotgun (WGS) entry which is preliminary data.</text>
</comment>
<proteinExistence type="predicted"/>
<evidence type="ECO:0000313" key="1">
    <source>
        <dbReference type="EMBL" id="MCY9230110.1"/>
    </source>
</evidence>
<accession>A0A9Q4HRT4</accession>